<gene>
    <name evidence="10 13" type="primary">guaA</name>
</gene>
<dbReference type="InterPro" id="IPR017926">
    <property type="entry name" value="GATASE"/>
</dbReference>
<evidence type="ECO:0000259" key="12">
    <source>
        <dbReference type="PROSITE" id="PS51553"/>
    </source>
</evidence>
<proteinExistence type="inferred from homology"/>
<dbReference type="CDD" id="cd01997">
    <property type="entry name" value="GMP_synthase_C"/>
    <property type="match status" value="1"/>
</dbReference>
<evidence type="ECO:0000256" key="5">
    <source>
        <dbReference type="ARBA" id="ARBA00022749"/>
    </source>
</evidence>
<feature type="binding site" evidence="11">
    <location>
        <begin position="225"/>
        <end position="231"/>
    </location>
    <ligand>
        <name>ATP</name>
        <dbReference type="ChEBI" id="CHEBI:30616"/>
    </ligand>
</feature>
<dbReference type="GO" id="GO:0005829">
    <property type="term" value="C:cytosol"/>
    <property type="evidence" value="ECO:0007669"/>
    <property type="project" value="TreeGrafter"/>
</dbReference>
<feature type="active site" evidence="10">
    <location>
        <position position="173"/>
    </location>
</feature>
<keyword evidence="8 10" id="KW-0315">Glutamine amidotransferase</keyword>
<evidence type="ECO:0000256" key="11">
    <source>
        <dbReference type="PROSITE-ProRule" id="PRU00886"/>
    </source>
</evidence>
<dbReference type="InterPro" id="IPR022955">
    <property type="entry name" value="GMP_synthase"/>
</dbReference>
<evidence type="ECO:0000256" key="1">
    <source>
        <dbReference type="ARBA" id="ARBA00002332"/>
    </source>
</evidence>
<dbReference type="GO" id="GO:0005524">
    <property type="term" value="F:ATP binding"/>
    <property type="evidence" value="ECO:0007669"/>
    <property type="project" value="UniProtKB-UniRule"/>
</dbReference>
<evidence type="ECO:0000256" key="6">
    <source>
        <dbReference type="ARBA" id="ARBA00022755"/>
    </source>
</evidence>
<accession>A0A075IBG8</accession>
<comment type="catalytic activity">
    <reaction evidence="9 10">
        <text>XMP + L-glutamine + ATP + H2O = GMP + L-glutamate + AMP + diphosphate + 2 H(+)</text>
        <dbReference type="Rhea" id="RHEA:11680"/>
        <dbReference type="ChEBI" id="CHEBI:15377"/>
        <dbReference type="ChEBI" id="CHEBI:15378"/>
        <dbReference type="ChEBI" id="CHEBI:29985"/>
        <dbReference type="ChEBI" id="CHEBI:30616"/>
        <dbReference type="ChEBI" id="CHEBI:33019"/>
        <dbReference type="ChEBI" id="CHEBI:57464"/>
        <dbReference type="ChEBI" id="CHEBI:58115"/>
        <dbReference type="ChEBI" id="CHEBI:58359"/>
        <dbReference type="ChEBI" id="CHEBI:456215"/>
        <dbReference type="EC" id="6.3.5.2"/>
    </reaction>
</comment>
<feature type="domain" description="GMPS ATP-PPase" evidence="12">
    <location>
        <begin position="200"/>
        <end position="389"/>
    </location>
</feature>
<dbReference type="FunFam" id="3.40.50.880:FF:000001">
    <property type="entry name" value="GMP synthase [glutamine-hydrolyzing]"/>
    <property type="match status" value="1"/>
</dbReference>
<dbReference type="Gene3D" id="3.30.300.10">
    <property type="match status" value="1"/>
</dbReference>
<dbReference type="NCBIfam" id="TIGR00884">
    <property type="entry name" value="guaA_Cterm"/>
    <property type="match status" value="1"/>
</dbReference>
<evidence type="ECO:0000256" key="2">
    <source>
        <dbReference type="ARBA" id="ARBA00005153"/>
    </source>
</evidence>
<dbReference type="CDD" id="cd01742">
    <property type="entry name" value="GATase1_GMP_Synthase"/>
    <property type="match status" value="1"/>
</dbReference>
<keyword evidence="13" id="KW-0808">Transferase</keyword>
<dbReference type="PRINTS" id="PR00096">
    <property type="entry name" value="GATASE"/>
</dbReference>
<dbReference type="NCBIfam" id="NF000848">
    <property type="entry name" value="PRK00074.1"/>
    <property type="match status" value="1"/>
</dbReference>
<dbReference type="PANTHER" id="PTHR11922:SF2">
    <property type="entry name" value="GMP SYNTHASE [GLUTAMINE-HYDROLYZING]"/>
    <property type="match status" value="1"/>
</dbReference>
<dbReference type="GO" id="GO:0003921">
    <property type="term" value="F:GMP synthase activity"/>
    <property type="evidence" value="ECO:0007669"/>
    <property type="project" value="InterPro"/>
</dbReference>
<dbReference type="Pfam" id="PF00117">
    <property type="entry name" value="GATase"/>
    <property type="match status" value="1"/>
</dbReference>
<evidence type="ECO:0000256" key="3">
    <source>
        <dbReference type="ARBA" id="ARBA00022598"/>
    </source>
</evidence>
<dbReference type="PANTHER" id="PTHR11922">
    <property type="entry name" value="GMP SYNTHASE-RELATED"/>
    <property type="match status" value="1"/>
</dbReference>
<dbReference type="Gene3D" id="3.40.50.620">
    <property type="entry name" value="HUPs"/>
    <property type="match status" value="1"/>
</dbReference>
<dbReference type="EMBL" id="KF901231">
    <property type="protein sequence ID" value="AIF23438.1"/>
    <property type="molecule type" value="Genomic_DNA"/>
</dbReference>
<keyword evidence="5 10" id="KW-0332">GMP biosynthesis</keyword>
<dbReference type="Pfam" id="PF02540">
    <property type="entry name" value="NAD_synthase"/>
    <property type="match status" value="1"/>
</dbReference>
<name>A0A075IBG8_9ARCH</name>
<keyword evidence="4 10" id="KW-0547">Nucleotide-binding</keyword>
<dbReference type="PROSITE" id="PS51273">
    <property type="entry name" value="GATASE_TYPE_1"/>
    <property type="match status" value="1"/>
</dbReference>
<organism evidence="13">
    <name type="scientific">uncultured marine thaumarchaeote SAT1000_15_H02</name>
    <dbReference type="NCBI Taxonomy" id="1456386"/>
    <lineage>
        <taxon>Archaea</taxon>
        <taxon>Nitrososphaerota</taxon>
        <taxon>environmental samples</taxon>
    </lineage>
</organism>
<dbReference type="InterPro" id="IPR001674">
    <property type="entry name" value="GMP_synth_C"/>
</dbReference>
<dbReference type="SUPFAM" id="SSF52402">
    <property type="entry name" value="Adenine nucleotide alpha hydrolases-like"/>
    <property type="match status" value="1"/>
</dbReference>
<dbReference type="PRINTS" id="PR00099">
    <property type="entry name" value="CPSGATASE"/>
</dbReference>
<evidence type="ECO:0000256" key="10">
    <source>
        <dbReference type="HAMAP-Rule" id="MF_00344"/>
    </source>
</evidence>
<dbReference type="InterPro" id="IPR022310">
    <property type="entry name" value="NAD/GMP_synthase"/>
</dbReference>
<dbReference type="InterPro" id="IPR025777">
    <property type="entry name" value="GMPS_ATP_PPase_dom"/>
</dbReference>
<keyword evidence="6 10" id="KW-0658">Purine biosynthesis</keyword>
<dbReference type="Pfam" id="PF00958">
    <property type="entry name" value="GMP_synt_C"/>
    <property type="match status" value="1"/>
</dbReference>
<dbReference type="InterPro" id="IPR029062">
    <property type="entry name" value="Class_I_gatase-like"/>
</dbReference>
<dbReference type="SUPFAM" id="SSF52317">
    <property type="entry name" value="Class I glutamine amidotransferase-like"/>
    <property type="match status" value="1"/>
</dbReference>
<keyword evidence="7 10" id="KW-0067">ATP-binding</keyword>
<dbReference type="InterPro" id="IPR014729">
    <property type="entry name" value="Rossmann-like_a/b/a_fold"/>
</dbReference>
<evidence type="ECO:0000256" key="4">
    <source>
        <dbReference type="ARBA" id="ARBA00022741"/>
    </source>
</evidence>
<dbReference type="InterPro" id="IPR004739">
    <property type="entry name" value="GMP_synth_GATase"/>
</dbReference>
<comment type="pathway">
    <text evidence="2 10">Purine metabolism; GMP biosynthesis; GMP from XMP (L-Gln route): step 1/1.</text>
</comment>
<evidence type="ECO:0000256" key="9">
    <source>
        <dbReference type="ARBA" id="ARBA00049404"/>
    </source>
</evidence>
<dbReference type="HAMAP" id="MF_00344">
    <property type="entry name" value="GMP_synthase"/>
    <property type="match status" value="1"/>
</dbReference>
<dbReference type="AlphaFoldDB" id="A0A075IBG8"/>
<feature type="active site" description="Nucleophile" evidence="10">
    <location>
        <position position="87"/>
    </location>
</feature>
<dbReference type="FunFam" id="3.40.50.620:FF:000001">
    <property type="entry name" value="GMP synthase [glutamine-hydrolyzing]"/>
    <property type="match status" value="1"/>
</dbReference>
<dbReference type="EC" id="6.3.5.2" evidence="10"/>
<dbReference type="PRINTS" id="PR00097">
    <property type="entry name" value="ANTSNTHASEII"/>
</dbReference>
<feature type="active site" evidence="10">
    <location>
        <position position="175"/>
    </location>
</feature>
<protein>
    <recommendedName>
        <fullName evidence="10">GMP synthase [glutamine-hydrolyzing]</fullName>
        <ecNumber evidence="10">6.3.5.2</ecNumber>
    </recommendedName>
    <alternativeName>
        <fullName evidence="10">GMP synthetase</fullName>
    </alternativeName>
    <alternativeName>
        <fullName evidence="10">Glutamine amidotransferase</fullName>
    </alternativeName>
</protein>
<comment type="function">
    <text evidence="1 10">Catalyzes the synthesis of GMP from XMP.</text>
</comment>
<dbReference type="FunFam" id="3.30.300.10:FF:000002">
    <property type="entry name" value="GMP synthase [glutamine-hydrolyzing]"/>
    <property type="match status" value="1"/>
</dbReference>
<reference evidence="13" key="1">
    <citation type="journal article" date="2014" name="Genome Biol. Evol.">
        <title>Pangenome evidence for extensive interdomain horizontal transfer affecting lineage core and shell genes in uncultured planktonic thaumarchaeota and euryarchaeota.</title>
        <authorList>
            <person name="Deschamps P."/>
            <person name="Zivanovic Y."/>
            <person name="Moreira D."/>
            <person name="Rodriguez-Valera F."/>
            <person name="Lopez-Garcia P."/>
        </authorList>
    </citation>
    <scope>NUCLEOTIDE SEQUENCE</scope>
</reference>
<dbReference type="NCBIfam" id="TIGR00888">
    <property type="entry name" value="guaA_Nterm"/>
    <property type="match status" value="1"/>
</dbReference>
<dbReference type="PROSITE" id="PS51553">
    <property type="entry name" value="GMPS_ATP_PPASE"/>
    <property type="match status" value="1"/>
</dbReference>
<evidence type="ECO:0000256" key="8">
    <source>
        <dbReference type="ARBA" id="ARBA00022962"/>
    </source>
</evidence>
<evidence type="ECO:0000313" key="13">
    <source>
        <dbReference type="EMBL" id="AIF23438.1"/>
    </source>
</evidence>
<dbReference type="UniPathway" id="UPA00189">
    <property type="reaction ID" value="UER00296"/>
</dbReference>
<dbReference type="GO" id="GO:0016740">
    <property type="term" value="F:transferase activity"/>
    <property type="evidence" value="ECO:0007669"/>
    <property type="project" value="UniProtKB-KW"/>
</dbReference>
<sequence>MKIQRDTMDKIVVLDFGSQYSHLICRRIRDFSVYAELLPFDTSLENIKKLNPKGVIFSGGPSSVYDSNAPVPDEKIFQLNVPILGICYGHQIIVNNFGGKVKRANKEYGSSVLTIDNNSDIFNGIGDSVRAWMSHGDEAENIPEDFEIIGHTESSRSAAIANKQKTVFGIQFHPEVVHTEKGTEILKNFVLKVCNANQDWTMEKFVENSVENISKVDGNVLCGVSGGIDSTVTALLIHKVIGNRLKCVFVDNGLLRLDEAEEVENMFKKNFQVNFTKIDGQEQFLSKLIGVTDPEEKRKIVGEEFVKIFTKFSKENESFTWLAQGTLYPDVIESGVSKGPASVIKTHHNVGGLPDWLDLKVLEPLRDLYKDEVRKVAKIIGVPQNLLMRHPFPGPGLAVRIIGEVTKKKLEITRIASKIVEEELQNADLYDKVWQAYAAVGDDKAVGVVGDERKYGNIVMIRIVDSIDAMTADWTRIPNKILEKISNRITNEVDDVTWVSYVVSSKPPATIEPQ</sequence>
<keyword evidence="3 10" id="KW-0436">Ligase</keyword>
<evidence type="ECO:0000256" key="7">
    <source>
        <dbReference type="ARBA" id="ARBA00022840"/>
    </source>
</evidence>
<dbReference type="Gene3D" id="3.40.50.880">
    <property type="match status" value="1"/>
</dbReference>